<dbReference type="EMBL" id="PUHR01000199">
    <property type="protein sequence ID" value="KAG0659110.1"/>
    <property type="molecule type" value="Genomic_DNA"/>
</dbReference>
<dbReference type="SUPFAM" id="SSF54001">
    <property type="entry name" value="Cysteine proteinases"/>
    <property type="match status" value="1"/>
</dbReference>
<reference evidence="9 10" key="1">
    <citation type="submission" date="2020-11" db="EMBL/GenBank/DDBJ databases">
        <title>Kefir isolates.</title>
        <authorList>
            <person name="Marcisauskas S."/>
            <person name="Kim Y."/>
            <person name="Blasche S."/>
        </authorList>
    </citation>
    <scope>NUCLEOTIDE SEQUENCE [LARGE SCALE GENOMIC DNA]</scope>
    <source>
        <strain evidence="9 10">OG2</strain>
    </source>
</reference>
<evidence type="ECO:0000256" key="2">
    <source>
        <dbReference type="ARBA" id="ARBA00009085"/>
    </source>
</evidence>
<keyword evidence="6 7" id="KW-0788">Thiol protease</keyword>
<sequence length="635" mass="73609">MHFIDDVPQNSAINYFSNDVNSFIIKYGTTTDIGKLLDVSTTLLKYYNELANFLLRNPHSIHSNKIYLDELYKIAYDYYQKLFFLLFVKGKQTKEVQIPELLQLQMTLQNTLSNDISIMQIRKYLQNTVDLNETRSVLEINHISMMSLQTLLGQNHGNVLIIDCRPFSHYEANHVLCDCIVNVFPKSSNLEFTNLNFESLVSNCSTTKEALILENITAYKNIVICTNSSTPTQSLSIFVILTKYFISSNLQIPNIQSCQMDFDKWKNKGGEVYHNKMSSSNPFLIPSNYNTDIIVGLENEYNSCYINCILQCLIEIKELTTILLSNSFLGQINYMDTSNSKGSIITTLAELEQRMLKTSINNSVFNQRKSSSCFELKKCCGLINPMFNSNKEEDCIEFCDFLINHIHDDLHKGTNSGLQFGIPTETELKRLSFQDQADTTWNSYLSQENNIIVDIFQGQMASILQCQYCLNQSNTFQVFSTVSLMLPQHHTCNIHDCLKQFYKPDMLTGNNEWQCTNCKQKRPTIQRLEITKFPSVLIIQLNRFSNYMIKNTCFVKYPYELDLSSYHHNVNNPLKYELFGVVCHTGTMERGHYSSYVKKQNNIWWHFDDTVYRPVHFGNEFISQDAYILFYKLIK</sequence>
<evidence type="ECO:0000256" key="6">
    <source>
        <dbReference type="ARBA" id="ARBA00022807"/>
    </source>
</evidence>
<dbReference type="CDD" id="cd02674">
    <property type="entry name" value="Peptidase_C19R"/>
    <property type="match status" value="1"/>
</dbReference>
<organism evidence="9 10">
    <name type="scientific">Maudiozyma exigua</name>
    <name type="common">Yeast</name>
    <name type="synonym">Kazachstania exigua</name>
    <dbReference type="NCBI Taxonomy" id="34358"/>
    <lineage>
        <taxon>Eukaryota</taxon>
        <taxon>Fungi</taxon>
        <taxon>Dikarya</taxon>
        <taxon>Ascomycota</taxon>
        <taxon>Saccharomycotina</taxon>
        <taxon>Saccharomycetes</taxon>
        <taxon>Saccharomycetales</taxon>
        <taxon>Saccharomycetaceae</taxon>
        <taxon>Maudiozyma</taxon>
    </lineage>
</organism>
<dbReference type="Proteomes" id="UP000750334">
    <property type="component" value="Unassembled WGS sequence"/>
</dbReference>
<dbReference type="InterPro" id="IPR038765">
    <property type="entry name" value="Papain-like_cys_pep_sf"/>
</dbReference>
<dbReference type="PANTHER" id="PTHR21646">
    <property type="entry name" value="UBIQUITIN CARBOXYL-TERMINAL HYDROLASE"/>
    <property type="match status" value="1"/>
</dbReference>
<protein>
    <recommendedName>
        <fullName evidence="7">Ubiquitin carboxyl-terminal hydrolase</fullName>
        <ecNumber evidence="7">3.4.19.12</ecNumber>
    </recommendedName>
</protein>
<dbReference type="OrthoDB" id="4064762at2759"/>
<evidence type="ECO:0000313" key="10">
    <source>
        <dbReference type="Proteomes" id="UP000750334"/>
    </source>
</evidence>
<dbReference type="Pfam" id="PF00443">
    <property type="entry name" value="UCH"/>
    <property type="match status" value="1"/>
</dbReference>
<dbReference type="PROSITE" id="PS00972">
    <property type="entry name" value="USP_1"/>
    <property type="match status" value="1"/>
</dbReference>
<accession>A0A9P6W0Q1</accession>
<evidence type="ECO:0000256" key="7">
    <source>
        <dbReference type="RuleBase" id="RU366025"/>
    </source>
</evidence>
<dbReference type="GO" id="GO:0006508">
    <property type="term" value="P:proteolysis"/>
    <property type="evidence" value="ECO:0007669"/>
    <property type="project" value="UniProtKB-KW"/>
</dbReference>
<evidence type="ECO:0000256" key="5">
    <source>
        <dbReference type="ARBA" id="ARBA00022801"/>
    </source>
</evidence>
<dbReference type="GO" id="GO:0004843">
    <property type="term" value="F:cysteine-type deubiquitinase activity"/>
    <property type="evidence" value="ECO:0007669"/>
    <property type="project" value="UniProtKB-UniRule"/>
</dbReference>
<keyword evidence="4 7" id="KW-0833">Ubl conjugation pathway</keyword>
<dbReference type="InterPro" id="IPR050185">
    <property type="entry name" value="Ub_carboxyl-term_hydrolase"/>
</dbReference>
<keyword evidence="3 7" id="KW-0645">Protease</keyword>
<name>A0A9P6W0Q1_MAUEX</name>
<dbReference type="InterPro" id="IPR018200">
    <property type="entry name" value="USP_CS"/>
</dbReference>
<evidence type="ECO:0000256" key="3">
    <source>
        <dbReference type="ARBA" id="ARBA00022670"/>
    </source>
</evidence>
<dbReference type="PANTHER" id="PTHR21646:SF95">
    <property type="entry name" value="UBIQUITIN CARBOXYL-TERMINAL HYDROLASE 4-RELATED"/>
    <property type="match status" value="1"/>
</dbReference>
<dbReference type="EC" id="3.4.19.12" evidence="7"/>
<dbReference type="PROSITE" id="PS00973">
    <property type="entry name" value="USP_2"/>
    <property type="match status" value="1"/>
</dbReference>
<dbReference type="InterPro" id="IPR036873">
    <property type="entry name" value="Rhodanese-like_dom_sf"/>
</dbReference>
<dbReference type="AlphaFoldDB" id="A0A9P6W0Q1"/>
<evidence type="ECO:0000259" key="8">
    <source>
        <dbReference type="PROSITE" id="PS50235"/>
    </source>
</evidence>
<dbReference type="Gene3D" id="3.40.250.10">
    <property type="entry name" value="Rhodanese-like domain"/>
    <property type="match status" value="1"/>
</dbReference>
<comment type="catalytic activity">
    <reaction evidence="1 7">
        <text>Thiol-dependent hydrolysis of ester, thioester, amide, peptide and isopeptide bonds formed by the C-terminal Gly of ubiquitin (a 76-residue protein attached to proteins as an intracellular targeting signal).</text>
        <dbReference type="EC" id="3.4.19.12"/>
    </reaction>
</comment>
<dbReference type="InterPro" id="IPR028889">
    <property type="entry name" value="USP"/>
</dbReference>
<dbReference type="InterPro" id="IPR001394">
    <property type="entry name" value="Peptidase_C19_UCH"/>
</dbReference>
<proteinExistence type="inferred from homology"/>
<keyword evidence="5 7" id="KW-0378">Hydrolase</keyword>
<dbReference type="SUPFAM" id="SSF52821">
    <property type="entry name" value="Rhodanese/Cell cycle control phosphatase"/>
    <property type="match status" value="1"/>
</dbReference>
<evidence type="ECO:0000313" key="9">
    <source>
        <dbReference type="EMBL" id="KAG0659110.1"/>
    </source>
</evidence>
<comment type="caution">
    <text evidence="9">The sequence shown here is derived from an EMBL/GenBank/DDBJ whole genome shotgun (WGS) entry which is preliminary data.</text>
</comment>
<evidence type="ECO:0000256" key="1">
    <source>
        <dbReference type="ARBA" id="ARBA00000707"/>
    </source>
</evidence>
<dbReference type="GO" id="GO:0016579">
    <property type="term" value="P:protein deubiquitination"/>
    <property type="evidence" value="ECO:0007669"/>
    <property type="project" value="InterPro"/>
</dbReference>
<gene>
    <name evidence="9" type="primary">DOA4_1</name>
    <name evidence="9" type="ORF">C6P45_001907</name>
</gene>
<feature type="domain" description="USP" evidence="8">
    <location>
        <begin position="295"/>
        <end position="634"/>
    </location>
</feature>
<dbReference type="Gene3D" id="3.90.70.10">
    <property type="entry name" value="Cysteine proteinases"/>
    <property type="match status" value="1"/>
</dbReference>
<dbReference type="PROSITE" id="PS50235">
    <property type="entry name" value="USP_3"/>
    <property type="match status" value="1"/>
</dbReference>
<evidence type="ECO:0000256" key="4">
    <source>
        <dbReference type="ARBA" id="ARBA00022786"/>
    </source>
</evidence>
<keyword evidence="10" id="KW-1185">Reference proteome</keyword>
<comment type="similarity">
    <text evidence="2 7">Belongs to the peptidase C19 family.</text>
</comment>